<sequence length="143" mass="15694">MPLDFGFDTGAAGLPVALAPERRRRADRGRMAYLSGLAAEDAVARRYEAAGLPVIARRWRGRSGEVDLVARDGETVVFIEVKSAATHAIAAEYLTRAQYDRIARTVADFVDGEPAGQMTEVRIDLALVDQTGRVEVTENIWFD</sequence>
<keyword evidence="4" id="KW-1185">Reference proteome</keyword>
<proteinExistence type="inferred from homology"/>
<dbReference type="PANTHER" id="PTHR34039:SF1">
    <property type="entry name" value="UPF0102 PROTEIN YRAN"/>
    <property type="match status" value="1"/>
</dbReference>
<dbReference type="Gene3D" id="3.40.1350.10">
    <property type="match status" value="1"/>
</dbReference>
<comment type="similarity">
    <text evidence="1 2">Belongs to the UPF0102 family.</text>
</comment>
<evidence type="ECO:0000256" key="1">
    <source>
        <dbReference type="ARBA" id="ARBA00006738"/>
    </source>
</evidence>
<dbReference type="InterPro" id="IPR003509">
    <property type="entry name" value="UPF0102_YraN-like"/>
</dbReference>
<evidence type="ECO:0000256" key="2">
    <source>
        <dbReference type="HAMAP-Rule" id="MF_00048"/>
    </source>
</evidence>
<dbReference type="Pfam" id="PF02021">
    <property type="entry name" value="UPF0102"/>
    <property type="match status" value="1"/>
</dbReference>
<accession>A0A2T4JCN3</accession>
<organism evidence="3 4">
    <name type="scientific">Fuscovulum blasticum DSM 2131</name>
    <dbReference type="NCBI Taxonomy" id="1188250"/>
    <lineage>
        <taxon>Bacteria</taxon>
        <taxon>Pseudomonadati</taxon>
        <taxon>Pseudomonadota</taxon>
        <taxon>Alphaproteobacteria</taxon>
        <taxon>Rhodobacterales</taxon>
        <taxon>Paracoccaceae</taxon>
        <taxon>Pseudogemmobacter</taxon>
    </lineage>
</organism>
<comment type="caution">
    <text evidence="3">The sequence shown here is derived from an EMBL/GenBank/DDBJ whole genome shotgun (WGS) entry which is preliminary data.</text>
</comment>
<protein>
    <recommendedName>
        <fullName evidence="2">UPF0102 protein C5F44_04690</fullName>
    </recommendedName>
</protein>
<dbReference type="InterPro" id="IPR011856">
    <property type="entry name" value="tRNA_endonuc-like_dom_sf"/>
</dbReference>
<name>A0A2T4JCN3_FUSBL</name>
<dbReference type="PANTHER" id="PTHR34039">
    <property type="entry name" value="UPF0102 PROTEIN YRAN"/>
    <property type="match status" value="1"/>
</dbReference>
<dbReference type="HAMAP" id="MF_00048">
    <property type="entry name" value="UPF0102"/>
    <property type="match status" value="1"/>
</dbReference>
<dbReference type="AlphaFoldDB" id="A0A2T4JCN3"/>
<evidence type="ECO:0000313" key="4">
    <source>
        <dbReference type="Proteomes" id="UP000241362"/>
    </source>
</evidence>
<dbReference type="EMBL" id="PZKE01000003">
    <property type="protein sequence ID" value="PTE15670.1"/>
    <property type="molecule type" value="Genomic_DNA"/>
</dbReference>
<dbReference type="SUPFAM" id="SSF52980">
    <property type="entry name" value="Restriction endonuclease-like"/>
    <property type="match status" value="1"/>
</dbReference>
<dbReference type="InterPro" id="IPR011335">
    <property type="entry name" value="Restrct_endonuc-II-like"/>
</dbReference>
<reference evidence="3 4" key="1">
    <citation type="submission" date="2018-03" db="EMBL/GenBank/DDBJ databases">
        <title>Rhodobacter blasticus.</title>
        <authorList>
            <person name="Meyer T.E."/>
            <person name="Miller S."/>
            <person name="Lodha T."/>
            <person name="Gandham S."/>
            <person name="Chintalapati S."/>
            <person name="Chintalapati V.R."/>
        </authorList>
    </citation>
    <scope>NUCLEOTIDE SEQUENCE [LARGE SCALE GENOMIC DNA]</scope>
    <source>
        <strain evidence="3 4">DSM 2131</strain>
    </source>
</reference>
<evidence type="ECO:0000313" key="3">
    <source>
        <dbReference type="EMBL" id="PTE15670.1"/>
    </source>
</evidence>
<gene>
    <name evidence="3" type="ORF">C5F44_04690</name>
</gene>
<dbReference type="GO" id="GO:0003676">
    <property type="term" value="F:nucleic acid binding"/>
    <property type="evidence" value="ECO:0007669"/>
    <property type="project" value="InterPro"/>
</dbReference>
<dbReference type="Proteomes" id="UP000241362">
    <property type="component" value="Unassembled WGS sequence"/>
</dbReference>